<gene>
    <name evidence="2" type="ORF">BLS_008518</name>
    <name evidence="3" type="ORF">EG328_000830</name>
</gene>
<protein>
    <recommendedName>
        <fullName evidence="1">Glyoxalase-like domain-containing protein</fullName>
    </recommendedName>
</protein>
<evidence type="ECO:0000259" key="1">
    <source>
        <dbReference type="Pfam" id="PF13468"/>
    </source>
</evidence>
<proteinExistence type="predicted"/>
<dbReference type="AlphaFoldDB" id="A0A8H3U6V4"/>
<reference evidence="2 4" key="1">
    <citation type="submission" date="2019-11" db="EMBL/GenBank/DDBJ databases">
        <title>Venturia inaequalis Genome Resource.</title>
        <authorList>
            <person name="Lichtner F.J."/>
        </authorList>
    </citation>
    <scope>NUCLEOTIDE SEQUENCE [LARGE SCALE GENOMIC DNA]</scope>
    <source>
        <strain evidence="3 5">120213</strain>
        <strain evidence="2">Bline_iso_100314</strain>
    </source>
</reference>
<dbReference type="Proteomes" id="UP000433883">
    <property type="component" value="Unassembled WGS sequence"/>
</dbReference>
<organism evidence="2 4">
    <name type="scientific">Venturia inaequalis</name>
    <name type="common">Apple scab fungus</name>
    <dbReference type="NCBI Taxonomy" id="5025"/>
    <lineage>
        <taxon>Eukaryota</taxon>
        <taxon>Fungi</taxon>
        <taxon>Dikarya</taxon>
        <taxon>Ascomycota</taxon>
        <taxon>Pezizomycotina</taxon>
        <taxon>Dothideomycetes</taxon>
        <taxon>Pleosporomycetidae</taxon>
        <taxon>Venturiales</taxon>
        <taxon>Venturiaceae</taxon>
        <taxon>Venturia</taxon>
    </lineage>
</organism>
<dbReference type="OrthoDB" id="408973at2759"/>
<name>A0A8H3U6V4_VENIN</name>
<dbReference type="Gene3D" id="3.10.180.10">
    <property type="entry name" value="2,3-Dihydroxybiphenyl 1,2-Dioxygenase, domain 1"/>
    <property type="match status" value="1"/>
</dbReference>
<dbReference type="InterPro" id="IPR025870">
    <property type="entry name" value="Glyoxalase-like_dom"/>
</dbReference>
<sequence>MSFIPCLDHIIILVPHTYPTNLPSSITSAFTIYPGGTHADNKTSNSLVLLKSGVYLEFIAFIDDDPARKAGHWWGTKTPGSIIDFALTSDSVDEVEIVRKALDTLKDRDKGRELVVGYQESKRGGRKRPDGTSVEWTVTFPTPSVERGTMPFWCHDITPRELRVPVQSAEEATKHPSCAVGASKIILVVSPERFGELCRVYEKILGGDRVEINGVAEFVVKQPLGDQPSSRIVLRQASSAEEKAVVAVNGGVAGIWEIILAIRGSLPEPIIEKIGLGTIRIGFERIRE</sequence>
<dbReference type="Pfam" id="PF13468">
    <property type="entry name" value="Glyoxalase_3"/>
    <property type="match status" value="1"/>
</dbReference>
<dbReference type="Proteomes" id="UP000447873">
    <property type="component" value="Unassembled WGS sequence"/>
</dbReference>
<accession>A0A8H3U6V4</accession>
<evidence type="ECO:0000313" key="4">
    <source>
        <dbReference type="Proteomes" id="UP000433883"/>
    </source>
</evidence>
<dbReference type="PANTHER" id="PTHR40265:SF1">
    <property type="entry name" value="GLYOXALASE-LIKE DOMAIN-CONTAINING PROTEIN"/>
    <property type="match status" value="1"/>
</dbReference>
<feature type="domain" description="Glyoxalase-like" evidence="1">
    <location>
        <begin position="7"/>
        <end position="191"/>
    </location>
</feature>
<evidence type="ECO:0000313" key="3">
    <source>
        <dbReference type="EMBL" id="KAE9979503.1"/>
    </source>
</evidence>
<dbReference type="InterPro" id="IPR029068">
    <property type="entry name" value="Glyas_Bleomycin-R_OHBP_Dase"/>
</dbReference>
<dbReference type="EMBL" id="WNWS01000117">
    <property type="protein sequence ID" value="KAE9979503.1"/>
    <property type="molecule type" value="Genomic_DNA"/>
</dbReference>
<evidence type="ECO:0000313" key="2">
    <source>
        <dbReference type="EMBL" id="KAE9964243.1"/>
    </source>
</evidence>
<dbReference type="EMBL" id="WNWQ01000725">
    <property type="protein sequence ID" value="KAE9964243.1"/>
    <property type="molecule type" value="Genomic_DNA"/>
</dbReference>
<evidence type="ECO:0000313" key="5">
    <source>
        <dbReference type="Proteomes" id="UP000447873"/>
    </source>
</evidence>
<comment type="caution">
    <text evidence="2">The sequence shown here is derived from an EMBL/GenBank/DDBJ whole genome shotgun (WGS) entry which is preliminary data.</text>
</comment>
<dbReference type="PANTHER" id="PTHR40265">
    <property type="entry name" value="BLL2707 PROTEIN"/>
    <property type="match status" value="1"/>
</dbReference>